<reference evidence="2 3" key="1">
    <citation type="submission" date="2019-07" db="EMBL/GenBank/DDBJ databases">
        <title>The pathways for chlorine oxyanion respiration interact through the shared metabolite chlorate.</title>
        <authorList>
            <person name="Barnum T.P."/>
            <person name="Cheng Y."/>
            <person name="Hill K.A."/>
            <person name="Lucas L.N."/>
            <person name="Carlson H.K."/>
            <person name="Coates J.D."/>
        </authorList>
    </citation>
    <scope>NUCLEOTIDE SEQUENCE [LARGE SCALE GENOMIC DNA]</scope>
    <source>
        <strain evidence="2 3">SFB-3</strain>
    </source>
</reference>
<dbReference type="Proteomes" id="UP000319502">
    <property type="component" value="Unassembled WGS sequence"/>
</dbReference>
<gene>
    <name evidence="2" type="ORF">FHP91_02790</name>
</gene>
<comment type="caution">
    <text evidence="2">The sequence shown here is derived from an EMBL/GenBank/DDBJ whole genome shotgun (WGS) entry which is preliminary data.</text>
</comment>
<evidence type="ECO:0000313" key="3">
    <source>
        <dbReference type="Proteomes" id="UP000319502"/>
    </source>
</evidence>
<sequence length="164" mass="17266">MFSLALSHPSLGVSPSGASATARTRPHGGGLFPAPGRWDLVEDKTMLARDDVQWTVELNPGAVLRLPPGTMVECRAGSVWLTEYRPGRDVLLRAGDVHTAGGAGPVVVSGRGEAWLVLGVADDSVGRQILRALGEACVRLGNGLRQRGERVGTGLHHRPGLPAR</sequence>
<dbReference type="InterPro" id="IPR021317">
    <property type="entry name" value="DUF2917"/>
</dbReference>
<dbReference type="EMBL" id="VMNK01000003">
    <property type="protein sequence ID" value="TVO58610.1"/>
    <property type="molecule type" value="Genomic_DNA"/>
</dbReference>
<evidence type="ECO:0000256" key="1">
    <source>
        <dbReference type="SAM" id="MobiDB-lite"/>
    </source>
</evidence>
<protein>
    <submittedName>
        <fullName evidence="2">DUF2917 domain-containing protein</fullName>
    </submittedName>
</protein>
<dbReference type="Pfam" id="PF11142">
    <property type="entry name" value="DUF2917"/>
    <property type="match status" value="1"/>
</dbReference>
<keyword evidence="3" id="KW-1185">Reference proteome</keyword>
<evidence type="ECO:0000313" key="2">
    <source>
        <dbReference type="EMBL" id="TVO58610.1"/>
    </source>
</evidence>
<organism evidence="2 3">
    <name type="scientific">Denitromonas halophila</name>
    <dbReference type="NCBI Taxonomy" id="1629404"/>
    <lineage>
        <taxon>Bacteria</taxon>
        <taxon>Pseudomonadati</taxon>
        <taxon>Pseudomonadota</taxon>
        <taxon>Betaproteobacteria</taxon>
        <taxon>Rhodocyclales</taxon>
        <taxon>Zoogloeaceae</taxon>
        <taxon>Denitromonas</taxon>
    </lineage>
</organism>
<feature type="region of interest" description="Disordered" evidence="1">
    <location>
        <begin position="1"/>
        <end position="34"/>
    </location>
</feature>
<accession>A0A557R0C5</accession>
<name>A0A557R0C5_9RHOO</name>
<dbReference type="OrthoDB" id="200037at2"/>
<dbReference type="AlphaFoldDB" id="A0A557R0C5"/>
<proteinExistence type="predicted"/>